<sequence length="189" mass="21105">MSKNETRVLTAVFTGAVLLVCLMAFSVMVAVAPFNPISTKLQVGAEINTLIPEGWAFFTRNAREPDFFYYEKIDGEWGRMDRYFPNSTPLNAFGMNRRSRAITTEMVLLLQKMPAGAWVESEEVLNAFNVAALDTAKAYAVSNTLPVPYLCGDIAIVMAEPIPWAYRQGGEEEISNFRAVFLQSNCQNQ</sequence>
<dbReference type="AlphaFoldDB" id="A0A5C7FHD8"/>
<evidence type="ECO:0000313" key="3">
    <source>
        <dbReference type="Proteomes" id="UP000321907"/>
    </source>
</evidence>
<proteinExistence type="predicted"/>
<dbReference type="NCBIfam" id="TIGR04034">
    <property type="entry name" value="export_SdpA"/>
    <property type="match status" value="1"/>
</dbReference>
<gene>
    <name evidence="2" type="ORF">FUA23_20325</name>
</gene>
<dbReference type="RefSeq" id="WP_147932617.1">
    <property type="nucleotide sequence ID" value="NZ_VOXD01000044.1"/>
</dbReference>
<dbReference type="Proteomes" id="UP000321907">
    <property type="component" value="Unassembled WGS sequence"/>
</dbReference>
<dbReference type="Pfam" id="PF17418">
    <property type="entry name" value="SdpA"/>
    <property type="match status" value="1"/>
</dbReference>
<name>A0A5C7FHD8_9BACT</name>
<organism evidence="2 3">
    <name type="scientific">Neolewinella aurantiaca</name>
    <dbReference type="NCBI Taxonomy" id="2602767"/>
    <lineage>
        <taxon>Bacteria</taxon>
        <taxon>Pseudomonadati</taxon>
        <taxon>Bacteroidota</taxon>
        <taxon>Saprospiria</taxon>
        <taxon>Saprospirales</taxon>
        <taxon>Lewinellaceae</taxon>
        <taxon>Neolewinella</taxon>
    </lineage>
</organism>
<protein>
    <submittedName>
        <fullName evidence="2">SdpA family antimicrobial peptide system protein</fullName>
    </submittedName>
</protein>
<evidence type="ECO:0000256" key="1">
    <source>
        <dbReference type="SAM" id="Phobius"/>
    </source>
</evidence>
<dbReference type="OrthoDB" id="799068at2"/>
<reference evidence="2 3" key="1">
    <citation type="submission" date="2019-08" db="EMBL/GenBank/DDBJ databases">
        <title>Lewinella sp. strain SSH13 Genome sequencing and assembly.</title>
        <authorList>
            <person name="Kim I."/>
        </authorList>
    </citation>
    <scope>NUCLEOTIDE SEQUENCE [LARGE SCALE GENOMIC DNA]</scope>
    <source>
        <strain evidence="2 3">SSH13</strain>
    </source>
</reference>
<dbReference type="InterPro" id="IPR023902">
    <property type="entry name" value="Sporulation_SdpA"/>
</dbReference>
<dbReference type="EMBL" id="VOXD01000044">
    <property type="protein sequence ID" value="TXF85704.1"/>
    <property type="molecule type" value="Genomic_DNA"/>
</dbReference>
<evidence type="ECO:0000313" key="2">
    <source>
        <dbReference type="EMBL" id="TXF85704.1"/>
    </source>
</evidence>
<keyword evidence="1" id="KW-1133">Transmembrane helix</keyword>
<comment type="caution">
    <text evidence="2">The sequence shown here is derived from an EMBL/GenBank/DDBJ whole genome shotgun (WGS) entry which is preliminary data.</text>
</comment>
<keyword evidence="1" id="KW-0472">Membrane</keyword>
<feature type="transmembrane region" description="Helical" evidence="1">
    <location>
        <begin position="12"/>
        <end position="34"/>
    </location>
</feature>
<keyword evidence="1" id="KW-0812">Transmembrane</keyword>
<keyword evidence="3" id="KW-1185">Reference proteome</keyword>
<accession>A0A5C7FHD8</accession>